<dbReference type="OrthoDB" id="2013972at2759"/>
<reference evidence="2" key="1">
    <citation type="submission" date="2022-08" db="EMBL/GenBank/DDBJ databases">
        <authorList>
            <person name="Kallberg Y."/>
            <person name="Tangrot J."/>
            <person name="Rosling A."/>
        </authorList>
    </citation>
    <scope>NUCLEOTIDE SEQUENCE</scope>
    <source>
        <strain evidence="2">Wild A</strain>
    </source>
</reference>
<dbReference type="SUPFAM" id="SSF53335">
    <property type="entry name" value="S-adenosyl-L-methionine-dependent methyltransferases"/>
    <property type="match status" value="1"/>
</dbReference>
<feature type="domain" description="Methyltransferase" evidence="1">
    <location>
        <begin position="11"/>
        <end position="102"/>
    </location>
</feature>
<comment type="caution">
    <text evidence="2">The sequence shown here is derived from an EMBL/GenBank/DDBJ whole genome shotgun (WGS) entry which is preliminary data.</text>
</comment>
<feature type="non-terminal residue" evidence="2">
    <location>
        <position position="1"/>
    </location>
</feature>
<dbReference type="AlphaFoldDB" id="A0A9W4SX78"/>
<dbReference type="Gene3D" id="3.40.50.150">
    <property type="entry name" value="Vaccinia Virus protein VP39"/>
    <property type="match status" value="1"/>
</dbReference>
<dbReference type="CDD" id="cd02440">
    <property type="entry name" value="AdoMet_MTases"/>
    <property type="match status" value="1"/>
</dbReference>
<sequence length="104" mass="11853">KRLLKSGKLRILTIGCGTGTWLLETAKKYSTNIYIGLDNLSEFPSHELHHQNTGFLKCDYLCGIPFDNSTFDLIHDFVDRSELSDFQCENLFSEIARVLKPGKK</sequence>
<dbReference type="EMBL" id="CAMKVN010003423">
    <property type="protein sequence ID" value="CAI2184685.1"/>
    <property type="molecule type" value="Genomic_DNA"/>
</dbReference>
<keyword evidence="3" id="KW-1185">Reference proteome</keyword>
<proteinExistence type="predicted"/>
<dbReference type="Proteomes" id="UP001153678">
    <property type="component" value="Unassembled WGS sequence"/>
</dbReference>
<protein>
    <submittedName>
        <fullName evidence="2">19841_t:CDS:1</fullName>
    </submittedName>
</protein>
<gene>
    <name evidence="2" type="ORF">FWILDA_LOCUS11701</name>
</gene>
<evidence type="ECO:0000313" key="2">
    <source>
        <dbReference type="EMBL" id="CAI2184685.1"/>
    </source>
</evidence>
<organism evidence="2 3">
    <name type="scientific">Funneliformis geosporum</name>
    <dbReference type="NCBI Taxonomy" id="1117311"/>
    <lineage>
        <taxon>Eukaryota</taxon>
        <taxon>Fungi</taxon>
        <taxon>Fungi incertae sedis</taxon>
        <taxon>Mucoromycota</taxon>
        <taxon>Glomeromycotina</taxon>
        <taxon>Glomeromycetes</taxon>
        <taxon>Glomerales</taxon>
        <taxon>Glomeraceae</taxon>
        <taxon>Funneliformis</taxon>
    </lineage>
</organism>
<evidence type="ECO:0000259" key="1">
    <source>
        <dbReference type="Pfam" id="PF13649"/>
    </source>
</evidence>
<dbReference type="InterPro" id="IPR041698">
    <property type="entry name" value="Methyltransf_25"/>
</dbReference>
<dbReference type="InterPro" id="IPR029063">
    <property type="entry name" value="SAM-dependent_MTases_sf"/>
</dbReference>
<accession>A0A9W4SX78</accession>
<evidence type="ECO:0000313" key="3">
    <source>
        <dbReference type="Proteomes" id="UP001153678"/>
    </source>
</evidence>
<name>A0A9W4SX78_9GLOM</name>
<dbReference type="Pfam" id="PF13649">
    <property type="entry name" value="Methyltransf_25"/>
    <property type="match status" value="1"/>
</dbReference>